<name>A0A844CVN0_9BURK</name>
<evidence type="ECO:0000259" key="2">
    <source>
        <dbReference type="Pfam" id="PF00263"/>
    </source>
</evidence>
<dbReference type="PANTHER" id="PTHR30332">
    <property type="entry name" value="PROBABLE GENERAL SECRETION PATHWAY PROTEIN D"/>
    <property type="match status" value="1"/>
</dbReference>
<dbReference type="GO" id="GO:0009306">
    <property type="term" value="P:protein secretion"/>
    <property type="evidence" value="ECO:0007669"/>
    <property type="project" value="InterPro"/>
</dbReference>
<dbReference type="PANTHER" id="PTHR30332:SF17">
    <property type="entry name" value="TYPE IV PILIATION SYSTEM PROTEIN DR_0774-RELATED"/>
    <property type="match status" value="1"/>
</dbReference>
<keyword evidence="4" id="KW-1185">Reference proteome</keyword>
<dbReference type="PRINTS" id="PR01032">
    <property type="entry name" value="PHAGEIV"/>
</dbReference>
<dbReference type="InterPro" id="IPR004846">
    <property type="entry name" value="T2SS/T3SS_dom"/>
</dbReference>
<proteinExistence type="inferred from homology"/>
<dbReference type="Pfam" id="PF00263">
    <property type="entry name" value="Secretin"/>
    <property type="match status" value="1"/>
</dbReference>
<accession>A0A844CVN0</accession>
<evidence type="ECO:0000313" key="4">
    <source>
        <dbReference type="Proteomes" id="UP000439986"/>
    </source>
</evidence>
<dbReference type="InterPro" id="IPR050810">
    <property type="entry name" value="Bact_Secretion_Sys_Channel"/>
</dbReference>
<feature type="domain" description="Type II/III secretion system secretin-like" evidence="2">
    <location>
        <begin position="265"/>
        <end position="397"/>
    </location>
</feature>
<sequence length="423" mass="44165">MGQGGVMKRLLILVLLAPLMAFGAPVSFNFNAVPLVSFSQSVFKNLLHVDYVVSPEVLAMDRKITLSVAGIDEGKTLDFVQGILKQQGVGVDVRDGVYYLVPLVKAVGDTDSAVAVAKPVLVPSPVSADGSDHAGAVDAIVGRRQKDDVSELYTPKNRPSDFLVALVGASFGPRAAVAAGADLLLTGSQDDVDKMRKVLDSVDSIPRLVDVSASWIEVTSNESDGRGISVLATVLGAKLGVSLGAVSSGSAISLKGSRFELVVDALKTDGRFKQVSNSRVVGDEYEKLVLTVGDETPTISSTGKDNSGNTVQNIVYRPSGVIVDVLPKVLGSGRIQLVVDGQISNFKATSTGVTNSPTLIKRQVKTKVTVPDGEVLLIGGLNDNTASNNASAFSFLPSWAAKSSSSSRTDLVLVLSAKVVKAD</sequence>
<comment type="caution">
    <text evidence="3">The sequence shown here is derived from an EMBL/GenBank/DDBJ whole genome shotgun (WGS) entry which is preliminary data.</text>
</comment>
<dbReference type="AlphaFoldDB" id="A0A844CVN0"/>
<reference evidence="3 4" key="1">
    <citation type="submission" date="2019-11" db="EMBL/GenBank/DDBJ databases">
        <title>Novel species isolated from a subtropical stream in China.</title>
        <authorList>
            <person name="Lu H."/>
        </authorList>
    </citation>
    <scope>NUCLEOTIDE SEQUENCE [LARGE SCALE GENOMIC DNA]</scope>
    <source>
        <strain evidence="3 4">FT26W</strain>
    </source>
</reference>
<comment type="similarity">
    <text evidence="1">Belongs to the bacterial secretin family.</text>
</comment>
<dbReference type="GO" id="GO:0015627">
    <property type="term" value="C:type II protein secretion system complex"/>
    <property type="evidence" value="ECO:0007669"/>
    <property type="project" value="TreeGrafter"/>
</dbReference>
<dbReference type="EMBL" id="WKJL01000001">
    <property type="protein sequence ID" value="MRW82831.1"/>
    <property type="molecule type" value="Genomic_DNA"/>
</dbReference>
<evidence type="ECO:0000313" key="3">
    <source>
        <dbReference type="EMBL" id="MRW82831.1"/>
    </source>
</evidence>
<evidence type="ECO:0000256" key="1">
    <source>
        <dbReference type="RuleBase" id="RU004003"/>
    </source>
</evidence>
<gene>
    <name evidence="3" type="ORF">GJ698_01835</name>
</gene>
<organism evidence="3 4">
    <name type="scientific">Duganella aquatilis</name>
    <dbReference type="NCBI Taxonomy" id="2666082"/>
    <lineage>
        <taxon>Bacteria</taxon>
        <taxon>Pseudomonadati</taxon>
        <taxon>Pseudomonadota</taxon>
        <taxon>Betaproteobacteria</taxon>
        <taxon>Burkholderiales</taxon>
        <taxon>Oxalobacteraceae</taxon>
        <taxon>Telluria group</taxon>
        <taxon>Duganella</taxon>
    </lineage>
</organism>
<protein>
    <recommendedName>
        <fullName evidence="2">Type II/III secretion system secretin-like domain-containing protein</fullName>
    </recommendedName>
</protein>
<dbReference type="Proteomes" id="UP000439986">
    <property type="component" value="Unassembled WGS sequence"/>
</dbReference>